<accession>A0A939JZU1</accession>
<sequence length="122" mass="13810">MKAPRQPSRLIVSLTIALCLSTLAAFSQNALIGKWADRDHKDKQVEIVLLNGKLVGRDHNGKLVFKDLVFDTKTNLYNGVLLNPDKEGETFKISISLLSVTEFTFKVKKYFFSKSFTFIRAN</sequence>
<dbReference type="RefSeq" id="WP_207337471.1">
    <property type="nucleotide sequence ID" value="NZ_JAFMYU010000020.1"/>
</dbReference>
<name>A0A939JZU1_9BACT</name>
<comment type="caution">
    <text evidence="2">The sequence shown here is derived from an EMBL/GenBank/DDBJ whole genome shotgun (WGS) entry which is preliminary data.</text>
</comment>
<keyword evidence="3" id="KW-1185">Reference proteome</keyword>
<keyword evidence="1" id="KW-0732">Signal</keyword>
<organism evidence="2 3">
    <name type="scientific">Fibrella aquatilis</name>
    <dbReference type="NCBI Taxonomy" id="2817059"/>
    <lineage>
        <taxon>Bacteria</taxon>
        <taxon>Pseudomonadati</taxon>
        <taxon>Bacteroidota</taxon>
        <taxon>Cytophagia</taxon>
        <taxon>Cytophagales</taxon>
        <taxon>Spirosomataceae</taxon>
        <taxon>Fibrella</taxon>
    </lineage>
</organism>
<dbReference type="EMBL" id="JAFMYU010000020">
    <property type="protein sequence ID" value="MBO0933504.1"/>
    <property type="molecule type" value="Genomic_DNA"/>
</dbReference>
<evidence type="ECO:0000256" key="1">
    <source>
        <dbReference type="SAM" id="SignalP"/>
    </source>
</evidence>
<evidence type="ECO:0008006" key="4">
    <source>
        <dbReference type="Google" id="ProtNLM"/>
    </source>
</evidence>
<protein>
    <recommendedName>
        <fullName evidence="4">DUF2147 domain-containing protein</fullName>
    </recommendedName>
</protein>
<feature type="chain" id="PRO_5036983514" description="DUF2147 domain-containing protein" evidence="1">
    <location>
        <begin position="25"/>
        <end position="122"/>
    </location>
</feature>
<dbReference type="AlphaFoldDB" id="A0A939JZU1"/>
<feature type="signal peptide" evidence="1">
    <location>
        <begin position="1"/>
        <end position="24"/>
    </location>
</feature>
<dbReference type="Proteomes" id="UP000664795">
    <property type="component" value="Unassembled WGS sequence"/>
</dbReference>
<gene>
    <name evidence="2" type="ORF">J2I48_21010</name>
</gene>
<evidence type="ECO:0000313" key="3">
    <source>
        <dbReference type="Proteomes" id="UP000664795"/>
    </source>
</evidence>
<proteinExistence type="predicted"/>
<evidence type="ECO:0000313" key="2">
    <source>
        <dbReference type="EMBL" id="MBO0933504.1"/>
    </source>
</evidence>
<reference evidence="2 3" key="1">
    <citation type="submission" date="2021-03" db="EMBL/GenBank/DDBJ databases">
        <title>Fibrella sp. HMF5036 genome sequencing and assembly.</title>
        <authorList>
            <person name="Kang H."/>
            <person name="Kim H."/>
            <person name="Bae S."/>
            <person name="Joh K."/>
        </authorList>
    </citation>
    <scope>NUCLEOTIDE SEQUENCE [LARGE SCALE GENOMIC DNA]</scope>
    <source>
        <strain evidence="2 3">HMF5036</strain>
    </source>
</reference>